<dbReference type="PRINTS" id="PR00344">
    <property type="entry name" value="BCTRLSENSOR"/>
</dbReference>
<evidence type="ECO:0000256" key="11">
    <source>
        <dbReference type="ARBA" id="ARBA00022840"/>
    </source>
</evidence>
<keyword evidence="10" id="KW-0418">Kinase</keyword>
<evidence type="ECO:0000256" key="12">
    <source>
        <dbReference type="ARBA" id="ARBA00022989"/>
    </source>
</evidence>
<dbReference type="CDD" id="cd00082">
    <property type="entry name" value="HisKA"/>
    <property type="match status" value="1"/>
</dbReference>
<dbReference type="Proteomes" id="UP000016566">
    <property type="component" value="Unassembled WGS sequence"/>
</dbReference>
<accession>U3AB86</accession>
<dbReference type="eggNOG" id="COG2770">
    <property type="taxonomic scope" value="Bacteria"/>
</dbReference>
<feature type="region of interest" description="Disordered" evidence="15">
    <location>
        <begin position="461"/>
        <end position="487"/>
    </location>
</feature>
<evidence type="ECO:0000256" key="2">
    <source>
        <dbReference type="ARBA" id="ARBA00004429"/>
    </source>
</evidence>
<comment type="caution">
    <text evidence="19">The sequence shown here is derived from an EMBL/GenBank/DDBJ whole genome shotgun (WGS) entry which is preliminary data.</text>
</comment>
<feature type="transmembrane region" description="Helical" evidence="16">
    <location>
        <begin position="182"/>
        <end position="202"/>
    </location>
</feature>
<dbReference type="Gene3D" id="1.10.287.130">
    <property type="match status" value="1"/>
</dbReference>
<dbReference type="EC" id="2.7.13.3" evidence="3"/>
<dbReference type="Gene3D" id="3.30.565.10">
    <property type="entry name" value="Histidine kinase-like ATPase, C-terminal domain"/>
    <property type="match status" value="1"/>
</dbReference>
<feature type="region of interest" description="Disordered" evidence="15">
    <location>
        <begin position="508"/>
        <end position="620"/>
    </location>
</feature>
<reference evidence="19" key="1">
    <citation type="journal article" date="2013" name="Genome Announc.">
        <title>Draft Genome Sequence of Loktanella cinnabarina LL-001T, Isolated from Deep-Sea Floor Sediment.</title>
        <authorList>
            <person name="Nishi S."/>
            <person name="Tsubouchi T."/>
            <person name="Takaki Y."/>
            <person name="Koyanagi R."/>
            <person name="Satoh N."/>
            <person name="Maruyama T."/>
            <person name="Hatada Y."/>
        </authorList>
    </citation>
    <scope>NUCLEOTIDE SEQUENCE [LARGE SCALE GENOMIC DNA]</scope>
    <source>
        <strain evidence="19">LL-001</strain>
    </source>
</reference>
<dbReference type="SMART" id="SM00387">
    <property type="entry name" value="HATPase_c"/>
    <property type="match status" value="1"/>
</dbReference>
<dbReference type="InterPro" id="IPR003594">
    <property type="entry name" value="HATPase_dom"/>
</dbReference>
<keyword evidence="5" id="KW-0997">Cell inner membrane</keyword>
<dbReference type="PANTHER" id="PTHR44936:SF5">
    <property type="entry name" value="SENSOR HISTIDINE KINASE ENVZ"/>
    <property type="match status" value="1"/>
</dbReference>
<name>U3AB86_9RHOB</name>
<dbReference type="GO" id="GO:0005886">
    <property type="term" value="C:plasma membrane"/>
    <property type="evidence" value="ECO:0007669"/>
    <property type="project" value="UniProtKB-SubCell"/>
</dbReference>
<evidence type="ECO:0000256" key="4">
    <source>
        <dbReference type="ARBA" id="ARBA00022475"/>
    </source>
</evidence>
<keyword evidence="9" id="KW-0547">Nucleotide-binding</keyword>
<keyword evidence="11" id="KW-0067">ATP-binding</keyword>
<evidence type="ECO:0000256" key="10">
    <source>
        <dbReference type="ARBA" id="ARBA00022777"/>
    </source>
</evidence>
<dbReference type="InterPro" id="IPR005467">
    <property type="entry name" value="His_kinase_dom"/>
</dbReference>
<evidence type="ECO:0000256" key="7">
    <source>
        <dbReference type="ARBA" id="ARBA00022679"/>
    </source>
</evidence>
<evidence type="ECO:0000256" key="6">
    <source>
        <dbReference type="ARBA" id="ARBA00022553"/>
    </source>
</evidence>
<evidence type="ECO:0000259" key="17">
    <source>
        <dbReference type="PROSITE" id="PS50109"/>
    </source>
</evidence>
<dbReference type="InterPro" id="IPR036890">
    <property type="entry name" value="HATPase_C_sf"/>
</dbReference>
<evidence type="ECO:0000256" key="5">
    <source>
        <dbReference type="ARBA" id="ARBA00022519"/>
    </source>
</evidence>
<dbReference type="SUPFAM" id="SSF47384">
    <property type="entry name" value="Homodimeric domain of signal transducing histidine kinase"/>
    <property type="match status" value="1"/>
</dbReference>
<organism evidence="19 20">
    <name type="scientific">Limimaricola cinnabarinus LL-001</name>
    <dbReference type="NCBI Taxonomy" id="1337093"/>
    <lineage>
        <taxon>Bacteria</taxon>
        <taxon>Pseudomonadati</taxon>
        <taxon>Pseudomonadota</taxon>
        <taxon>Alphaproteobacteria</taxon>
        <taxon>Rhodobacterales</taxon>
        <taxon>Paracoccaceae</taxon>
        <taxon>Limimaricola</taxon>
    </lineage>
</organism>
<evidence type="ECO:0000256" key="13">
    <source>
        <dbReference type="ARBA" id="ARBA00023012"/>
    </source>
</evidence>
<dbReference type="InterPro" id="IPR036097">
    <property type="entry name" value="HisK_dim/P_sf"/>
</dbReference>
<dbReference type="OrthoDB" id="9804645at2"/>
<evidence type="ECO:0000256" key="8">
    <source>
        <dbReference type="ARBA" id="ARBA00022692"/>
    </source>
</evidence>
<dbReference type="STRING" id="1337093.MBELCI_0976"/>
<dbReference type="GO" id="GO:0000155">
    <property type="term" value="F:phosphorelay sensor kinase activity"/>
    <property type="evidence" value="ECO:0007669"/>
    <property type="project" value="InterPro"/>
</dbReference>
<dbReference type="SUPFAM" id="SSF55874">
    <property type="entry name" value="ATPase domain of HSP90 chaperone/DNA topoisomerase II/histidine kinase"/>
    <property type="match status" value="1"/>
</dbReference>
<keyword evidence="4" id="KW-1003">Cell membrane</keyword>
<proteinExistence type="predicted"/>
<dbReference type="PROSITE" id="PS50885">
    <property type="entry name" value="HAMP"/>
    <property type="match status" value="1"/>
</dbReference>
<dbReference type="EMBL" id="BATB01000008">
    <property type="protein sequence ID" value="GAD54924.1"/>
    <property type="molecule type" value="Genomic_DNA"/>
</dbReference>
<dbReference type="InterPro" id="IPR050980">
    <property type="entry name" value="2C_sensor_his_kinase"/>
</dbReference>
<dbReference type="GO" id="GO:0005524">
    <property type="term" value="F:ATP binding"/>
    <property type="evidence" value="ECO:0007669"/>
    <property type="project" value="UniProtKB-KW"/>
</dbReference>
<keyword evidence="8 16" id="KW-0812">Transmembrane</keyword>
<evidence type="ECO:0000313" key="20">
    <source>
        <dbReference type="Proteomes" id="UP000016566"/>
    </source>
</evidence>
<dbReference type="InterPro" id="IPR003660">
    <property type="entry name" value="HAMP_dom"/>
</dbReference>
<dbReference type="AlphaFoldDB" id="U3AB86"/>
<dbReference type="Pfam" id="PF00672">
    <property type="entry name" value="HAMP"/>
    <property type="match status" value="1"/>
</dbReference>
<dbReference type="SMART" id="SM00304">
    <property type="entry name" value="HAMP"/>
    <property type="match status" value="1"/>
</dbReference>
<dbReference type="InterPro" id="IPR003661">
    <property type="entry name" value="HisK_dim/P_dom"/>
</dbReference>
<keyword evidence="12 16" id="KW-1133">Transmembrane helix</keyword>
<evidence type="ECO:0000256" key="3">
    <source>
        <dbReference type="ARBA" id="ARBA00012438"/>
    </source>
</evidence>
<gene>
    <name evidence="19" type="ORF">MBELCI_0976</name>
</gene>
<keyword evidence="13" id="KW-0902">Two-component regulatory system</keyword>
<evidence type="ECO:0000259" key="18">
    <source>
        <dbReference type="PROSITE" id="PS50885"/>
    </source>
</evidence>
<comment type="catalytic activity">
    <reaction evidence="1">
        <text>ATP + protein L-histidine = ADP + protein N-phospho-L-histidine.</text>
        <dbReference type="EC" id="2.7.13.3"/>
    </reaction>
</comment>
<comment type="subcellular location">
    <subcellularLocation>
        <location evidence="2">Cell inner membrane</location>
        <topology evidence="2">Multi-pass membrane protein</topology>
    </subcellularLocation>
</comment>
<keyword evidence="20" id="KW-1185">Reference proteome</keyword>
<dbReference type="eggNOG" id="COG2205">
    <property type="taxonomic scope" value="Bacteria"/>
</dbReference>
<sequence length="620" mass="65497">MNAVARLLPKGLAARFALLLAAALVTANLVALGLLSFERARLDREAGAAREVERIVALVPAMEALDPRAREVLARRASTRLARIDVAPVPLVLRPAAASSERAAALEARLVAALDGRRVHVAMHERGSQRPEAAGWQAHDPAMRGGPSGIVISIALGADSSGGWLNVVTSGLRPANGVQEEVFLLVLGLSLVTVLAVGLWFVRQLTRPLGALAVAARAAGRGDRSLRVPETGAREMRAAAAAFNDMQARIARFEAERLRTLAAVGHDLRTPITSLRIRAEMLDEDEGVPMIRTLDEMAVMAEGLVAFAKSGHDAEAPAEIDLGALLERLCEERGASFEGGAAPMVRGRPVALSRAFGNLIDNAIRYGGAARVMLSRDGGQAVVRIHDDGPGIPEARLEGMFEPFVRGEDSRSQDTGGAGLGLSITRTIIRAHGGEIALSNRAPRGLEARVELLSPRSAAAASRRFLRDATRRSNRRPAVPARGSCARRRSAAAFPAAAECESCAPKAAPRQAKPANPDPAHSPWAVRGARCPRRRADAPGRATRPFRRGWRGGSRPKGPSPGLAREGPARPAGLVSSPPDGPGSATGRANRPRIFACRARATSPPRPETGAGRGVARTRR</sequence>
<feature type="domain" description="Histidine kinase" evidence="17">
    <location>
        <begin position="263"/>
        <end position="456"/>
    </location>
</feature>
<dbReference type="SMART" id="SM00388">
    <property type="entry name" value="HisKA"/>
    <property type="match status" value="1"/>
</dbReference>
<dbReference type="CDD" id="cd00075">
    <property type="entry name" value="HATPase"/>
    <property type="match status" value="1"/>
</dbReference>
<dbReference type="InterPro" id="IPR004358">
    <property type="entry name" value="Sig_transdc_His_kin-like_C"/>
</dbReference>
<evidence type="ECO:0000256" key="14">
    <source>
        <dbReference type="ARBA" id="ARBA00023136"/>
    </source>
</evidence>
<evidence type="ECO:0000256" key="16">
    <source>
        <dbReference type="SAM" id="Phobius"/>
    </source>
</evidence>
<evidence type="ECO:0000256" key="1">
    <source>
        <dbReference type="ARBA" id="ARBA00000085"/>
    </source>
</evidence>
<dbReference type="Gene3D" id="1.10.8.500">
    <property type="entry name" value="HAMP domain in histidine kinase"/>
    <property type="match status" value="1"/>
</dbReference>
<keyword evidence="14 16" id="KW-0472">Membrane</keyword>
<evidence type="ECO:0000256" key="9">
    <source>
        <dbReference type="ARBA" id="ARBA00022741"/>
    </source>
</evidence>
<evidence type="ECO:0000256" key="15">
    <source>
        <dbReference type="SAM" id="MobiDB-lite"/>
    </source>
</evidence>
<feature type="transmembrane region" description="Helical" evidence="16">
    <location>
        <begin position="12"/>
        <end position="35"/>
    </location>
</feature>
<dbReference type="PANTHER" id="PTHR44936">
    <property type="entry name" value="SENSOR PROTEIN CREC"/>
    <property type="match status" value="1"/>
</dbReference>
<evidence type="ECO:0000313" key="19">
    <source>
        <dbReference type="EMBL" id="GAD54924.1"/>
    </source>
</evidence>
<dbReference type="Pfam" id="PF02518">
    <property type="entry name" value="HATPase_c"/>
    <property type="match status" value="1"/>
</dbReference>
<dbReference type="SUPFAM" id="SSF158472">
    <property type="entry name" value="HAMP domain-like"/>
    <property type="match status" value="1"/>
</dbReference>
<protein>
    <recommendedName>
        <fullName evidence="3">histidine kinase</fullName>
        <ecNumber evidence="3">2.7.13.3</ecNumber>
    </recommendedName>
</protein>
<feature type="domain" description="HAMP" evidence="18">
    <location>
        <begin position="203"/>
        <end position="255"/>
    </location>
</feature>
<keyword evidence="7" id="KW-0808">Transferase</keyword>
<dbReference type="PROSITE" id="PS50109">
    <property type="entry name" value="HIS_KIN"/>
    <property type="match status" value="1"/>
</dbReference>
<keyword evidence="6" id="KW-0597">Phosphoprotein</keyword>